<evidence type="ECO:0000313" key="1">
    <source>
        <dbReference type="EMBL" id="EYC40196.1"/>
    </source>
</evidence>
<organism evidence="1 2">
    <name type="scientific">Ancylostoma ceylanicum</name>
    <dbReference type="NCBI Taxonomy" id="53326"/>
    <lineage>
        <taxon>Eukaryota</taxon>
        <taxon>Metazoa</taxon>
        <taxon>Ecdysozoa</taxon>
        <taxon>Nematoda</taxon>
        <taxon>Chromadorea</taxon>
        <taxon>Rhabditida</taxon>
        <taxon>Rhabditina</taxon>
        <taxon>Rhabditomorpha</taxon>
        <taxon>Strongyloidea</taxon>
        <taxon>Ancylostomatidae</taxon>
        <taxon>Ancylostomatinae</taxon>
        <taxon>Ancylostoma</taxon>
    </lineage>
</organism>
<name>A0A016WKS4_9BILA</name>
<gene>
    <name evidence="1" type="primary">Acey_s0625.g799</name>
    <name evidence="1" type="ORF">Y032_0625g799</name>
</gene>
<comment type="caution">
    <text evidence="1">The sequence shown here is derived from an EMBL/GenBank/DDBJ whole genome shotgun (WGS) entry which is preliminary data.</text>
</comment>
<sequence>MKLRIGAKKFAFYFSRTLGSKSSSHEAITSTVCVARLQEMTELPALEMEGFGNESKFYHEKRSDGKQKHPFFSCYNSFLLNC</sequence>
<dbReference type="Proteomes" id="UP000024635">
    <property type="component" value="Unassembled WGS sequence"/>
</dbReference>
<dbReference type="EMBL" id="JARK01000225">
    <property type="protein sequence ID" value="EYC40196.1"/>
    <property type="molecule type" value="Genomic_DNA"/>
</dbReference>
<reference evidence="2" key="1">
    <citation type="journal article" date="2015" name="Nat. Genet.">
        <title>The genome and transcriptome of the zoonotic hookworm Ancylostoma ceylanicum identify infection-specific gene families.</title>
        <authorList>
            <person name="Schwarz E.M."/>
            <person name="Hu Y."/>
            <person name="Antoshechkin I."/>
            <person name="Miller M.M."/>
            <person name="Sternberg P.W."/>
            <person name="Aroian R.V."/>
        </authorList>
    </citation>
    <scope>NUCLEOTIDE SEQUENCE</scope>
    <source>
        <strain evidence="2">HY135</strain>
    </source>
</reference>
<keyword evidence="2" id="KW-1185">Reference proteome</keyword>
<protein>
    <submittedName>
        <fullName evidence="1">Uncharacterized protein</fullName>
    </submittedName>
</protein>
<evidence type="ECO:0000313" key="2">
    <source>
        <dbReference type="Proteomes" id="UP000024635"/>
    </source>
</evidence>
<accession>A0A016WKS4</accession>
<proteinExistence type="predicted"/>
<dbReference type="AlphaFoldDB" id="A0A016WKS4"/>